<organism evidence="2 3">
    <name type="scientific">Amphibalanus amphitrite</name>
    <name type="common">Striped barnacle</name>
    <name type="synonym">Balanus amphitrite</name>
    <dbReference type="NCBI Taxonomy" id="1232801"/>
    <lineage>
        <taxon>Eukaryota</taxon>
        <taxon>Metazoa</taxon>
        <taxon>Ecdysozoa</taxon>
        <taxon>Arthropoda</taxon>
        <taxon>Crustacea</taxon>
        <taxon>Multicrustacea</taxon>
        <taxon>Cirripedia</taxon>
        <taxon>Thoracica</taxon>
        <taxon>Thoracicalcarea</taxon>
        <taxon>Balanomorpha</taxon>
        <taxon>Balanoidea</taxon>
        <taxon>Balanidae</taxon>
        <taxon>Amphibalaninae</taxon>
        <taxon>Amphibalanus</taxon>
    </lineage>
</organism>
<feature type="compositionally biased region" description="Basic and acidic residues" evidence="1">
    <location>
        <begin position="367"/>
        <end position="390"/>
    </location>
</feature>
<name>A0A6A4WAR5_AMPAM</name>
<sequence>MSLFTYGDFCCEAPLAVSSPRGSTEDLRSVRWLLTAWPPEAAAAPPAASERHRLNDTILSASSEDGDTDGPERRRPTPPPAPPRAASPAQPPPALAALSAQLLSLTGGQRRAPSPLPAPPRPDFVNSLITVSAETLRRVCGAGGRPWRALPPVAVPLTEQLTACRAVVPLRRLGPGELGRWLAPGRAGRRPTRSVSESLPAPARAPIVRARSWTEAELTSGAAGCQSVWPPAAGGALDSARGGCVGGPPDGGAAAARSGTADGRRLWPVVVSRRAAEEAARAVLGPSRRRRHHSRDRLSTGRHGRCEAPADGGAGDHQRSPSAPQNKAAAEREATSPLKKRPRKHDGSTCHHDYKLATVQVSAGPTVHREEAKTMEKPEPSGRRRTEVARDSVSASAKAAKEPDTTRTKIRDTKTKSAAATKDRDEHAKTKRSKSLDLKEEDDKAKGFAAMDRHLKHSEGKGAAAAEDKPAGAVKAKEAKRCTKPRTAISLFYPPDQLIPTPARLCTEPAVCQPLSRSVSAPGTGGRAQLPAAAGTGPTSCSARDGQRRHSSPVRPQQRAGHVTSRPAEPDSTRQAGPTERDPTRQAGPMEPDSPRQARPLTPNRKETANQEAANRRVDE</sequence>
<keyword evidence="3" id="KW-1185">Reference proteome</keyword>
<feature type="compositionally biased region" description="Basic and acidic residues" evidence="1">
    <location>
        <begin position="399"/>
        <end position="481"/>
    </location>
</feature>
<evidence type="ECO:0000256" key="1">
    <source>
        <dbReference type="SAM" id="MobiDB-lite"/>
    </source>
</evidence>
<protein>
    <submittedName>
        <fullName evidence="2">Uncharacterized protein</fullName>
    </submittedName>
</protein>
<proteinExistence type="predicted"/>
<dbReference type="Proteomes" id="UP000440578">
    <property type="component" value="Unassembled WGS sequence"/>
</dbReference>
<feature type="region of interest" description="Disordered" evidence="1">
    <location>
        <begin position="279"/>
        <end position="485"/>
    </location>
</feature>
<evidence type="ECO:0000313" key="2">
    <source>
        <dbReference type="EMBL" id="KAF0299208.1"/>
    </source>
</evidence>
<reference evidence="2 3" key="1">
    <citation type="submission" date="2019-07" db="EMBL/GenBank/DDBJ databases">
        <title>Draft genome assembly of a fouling barnacle, Amphibalanus amphitrite (Darwin, 1854): The first reference genome for Thecostraca.</title>
        <authorList>
            <person name="Kim W."/>
        </authorList>
    </citation>
    <scope>NUCLEOTIDE SEQUENCE [LARGE SCALE GENOMIC DNA]</scope>
    <source>
        <strain evidence="2">SNU_AA5</strain>
        <tissue evidence="2">Soma without cirri and trophi</tissue>
    </source>
</reference>
<dbReference type="AlphaFoldDB" id="A0A6A4WAR5"/>
<dbReference type="EMBL" id="VIIS01001385">
    <property type="protein sequence ID" value="KAF0299208.1"/>
    <property type="molecule type" value="Genomic_DNA"/>
</dbReference>
<gene>
    <name evidence="2" type="ORF">FJT64_003528</name>
</gene>
<comment type="caution">
    <text evidence="2">The sequence shown here is derived from an EMBL/GenBank/DDBJ whole genome shotgun (WGS) entry which is preliminary data.</text>
</comment>
<feature type="region of interest" description="Disordered" evidence="1">
    <location>
        <begin position="41"/>
        <end position="92"/>
    </location>
</feature>
<feature type="compositionally biased region" description="Pro residues" evidence="1">
    <location>
        <begin position="77"/>
        <end position="92"/>
    </location>
</feature>
<evidence type="ECO:0000313" key="3">
    <source>
        <dbReference type="Proteomes" id="UP000440578"/>
    </source>
</evidence>
<feature type="compositionally biased region" description="Basic and acidic residues" evidence="1">
    <location>
        <begin position="604"/>
        <end position="620"/>
    </location>
</feature>
<feature type="compositionally biased region" description="Basic and acidic residues" evidence="1">
    <location>
        <begin position="345"/>
        <end position="355"/>
    </location>
</feature>
<accession>A0A6A4WAR5</accession>
<feature type="compositionally biased region" description="Basic and acidic residues" evidence="1">
    <location>
        <begin position="296"/>
        <end position="319"/>
    </location>
</feature>
<feature type="region of interest" description="Disordered" evidence="1">
    <location>
        <begin position="515"/>
        <end position="620"/>
    </location>
</feature>